<keyword evidence="13" id="KW-0408">Iron</keyword>
<evidence type="ECO:0000313" key="16">
    <source>
        <dbReference type="EMBL" id="URQ63526.1"/>
    </source>
</evidence>
<keyword evidence="7" id="KW-0816">Tricarboxylic acid cycle</keyword>
<keyword evidence="17" id="KW-1185">Reference proteome</keyword>
<keyword evidence="10" id="KW-0479">Metal-binding</keyword>
<comment type="function">
    <text evidence="2">Membrane-anchoring subunit of succinate dehydrogenase (SDH).</text>
</comment>
<dbReference type="GO" id="GO:0020037">
    <property type="term" value="F:heme binding"/>
    <property type="evidence" value="ECO:0007669"/>
    <property type="project" value="InterPro"/>
</dbReference>
<reference evidence="16" key="1">
    <citation type="submission" date="2022-05" db="EMBL/GenBank/DDBJ databases">
        <title>Single-amplified genomics reveal most streamlined microbe among free-living bacteria.</title>
        <authorList>
            <person name="Roda-Garcia J."/>
            <person name="Haro-Moreno J.M."/>
            <person name="Rodriguez-Valera F."/>
            <person name="Almagro-Moreno S."/>
            <person name="Lopez-Perez M."/>
        </authorList>
    </citation>
    <scope>NUCLEOTIDE SEQUENCE</scope>
    <source>
        <strain evidence="16">TMED112-D2-2</strain>
    </source>
</reference>
<evidence type="ECO:0000256" key="15">
    <source>
        <dbReference type="SAM" id="Phobius"/>
    </source>
</evidence>
<evidence type="ECO:0000313" key="17">
    <source>
        <dbReference type="Proteomes" id="UP001056381"/>
    </source>
</evidence>
<dbReference type="GO" id="GO:0016020">
    <property type="term" value="C:membrane"/>
    <property type="evidence" value="ECO:0007669"/>
    <property type="project" value="UniProtKB-SubCell"/>
</dbReference>
<evidence type="ECO:0000256" key="9">
    <source>
        <dbReference type="ARBA" id="ARBA00022692"/>
    </source>
</evidence>
<dbReference type="NCBIfam" id="TIGR02968">
    <property type="entry name" value="succ_dehyd_anc"/>
    <property type="match status" value="1"/>
</dbReference>
<accession>A0A9Q8X4I9</accession>
<dbReference type="GO" id="GO:0006099">
    <property type="term" value="P:tricarboxylic acid cycle"/>
    <property type="evidence" value="ECO:0007669"/>
    <property type="project" value="UniProtKB-KW"/>
</dbReference>
<keyword evidence="11" id="KW-0249">Electron transport</keyword>
<evidence type="ECO:0000256" key="12">
    <source>
        <dbReference type="ARBA" id="ARBA00022989"/>
    </source>
</evidence>
<organism evidence="16 17">
    <name type="scientific">SAR86 cluster bacterium</name>
    <dbReference type="NCBI Taxonomy" id="2030880"/>
    <lineage>
        <taxon>Bacteria</taxon>
        <taxon>Pseudomonadati</taxon>
        <taxon>Pseudomonadota</taxon>
        <taxon>Gammaproteobacteria</taxon>
        <taxon>SAR86 cluster</taxon>
    </lineage>
</organism>
<dbReference type="Proteomes" id="UP001056381">
    <property type="component" value="Chromosome"/>
</dbReference>
<comment type="pathway">
    <text evidence="4">Carbohydrate metabolism; tricarboxylic acid cycle.</text>
</comment>
<evidence type="ECO:0000256" key="13">
    <source>
        <dbReference type="ARBA" id="ARBA00023004"/>
    </source>
</evidence>
<evidence type="ECO:0000256" key="2">
    <source>
        <dbReference type="ARBA" id="ARBA00004050"/>
    </source>
</evidence>
<feature type="transmembrane region" description="Helical" evidence="15">
    <location>
        <begin position="95"/>
        <end position="118"/>
    </location>
</feature>
<evidence type="ECO:0000256" key="7">
    <source>
        <dbReference type="ARBA" id="ARBA00022532"/>
    </source>
</evidence>
<dbReference type="Gene3D" id="1.20.1300.10">
    <property type="entry name" value="Fumarate reductase/succinate dehydrogenase, transmembrane subunit"/>
    <property type="match status" value="1"/>
</dbReference>
<gene>
    <name evidence="16" type="primary">sdhD</name>
    <name evidence="16" type="ORF">M9B40_01850</name>
</gene>
<evidence type="ECO:0000256" key="10">
    <source>
        <dbReference type="ARBA" id="ARBA00022723"/>
    </source>
</evidence>
<dbReference type="Pfam" id="PF01127">
    <property type="entry name" value="Sdh_cyt"/>
    <property type="match status" value="1"/>
</dbReference>
<sequence length="120" mass="14193">MGTFLWYFQRVSALIVLSYVLTIFFSYIFFDFSSYELWRNFITTPEIKLYTTIFLLISFSHGVQGLKAVEDDYLSERTLGFLSANIAKYSFLAKLLYRFVILLVIFVTSYVFVIYYLVDL</sequence>
<evidence type="ECO:0000256" key="1">
    <source>
        <dbReference type="ARBA" id="ARBA00001971"/>
    </source>
</evidence>
<evidence type="ECO:0000256" key="5">
    <source>
        <dbReference type="ARBA" id="ARBA00019425"/>
    </source>
</evidence>
<dbReference type="SUPFAM" id="SSF81343">
    <property type="entry name" value="Fumarate reductase respiratory complex transmembrane subunits"/>
    <property type="match status" value="1"/>
</dbReference>
<keyword evidence="9 15" id="KW-0812">Transmembrane</keyword>
<dbReference type="GO" id="GO:0046872">
    <property type="term" value="F:metal ion binding"/>
    <property type="evidence" value="ECO:0007669"/>
    <property type="project" value="UniProtKB-KW"/>
</dbReference>
<evidence type="ECO:0000256" key="6">
    <source>
        <dbReference type="ARBA" id="ARBA00022448"/>
    </source>
</evidence>
<evidence type="ECO:0000256" key="3">
    <source>
        <dbReference type="ARBA" id="ARBA00004141"/>
    </source>
</evidence>
<keyword evidence="6" id="KW-0813">Transport</keyword>
<dbReference type="InterPro" id="IPR034804">
    <property type="entry name" value="SQR/QFR_C/D"/>
</dbReference>
<evidence type="ECO:0000256" key="11">
    <source>
        <dbReference type="ARBA" id="ARBA00022982"/>
    </source>
</evidence>
<evidence type="ECO:0000256" key="14">
    <source>
        <dbReference type="ARBA" id="ARBA00023136"/>
    </source>
</evidence>
<keyword evidence="12 15" id="KW-1133">Transmembrane helix</keyword>
<protein>
    <recommendedName>
        <fullName evidence="5">Succinate dehydrogenase hydrophobic membrane anchor subunit</fullName>
    </recommendedName>
</protein>
<comment type="subcellular location">
    <subcellularLocation>
        <location evidence="3">Membrane</location>
        <topology evidence="3">Multi-pass membrane protein</topology>
    </subcellularLocation>
</comment>
<evidence type="ECO:0000256" key="4">
    <source>
        <dbReference type="ARBA" id="ARBA00005163"/>
    </source>
</evidence>
<feature type="transmembrane region" description="Helical" evidence="15">
    <location>
        <begin position="6"/>
        <end position="30"/>
    </location>
</feature>
<keyword evidence="14 15" id="KW-0472">Membrane</keyword>
<keyword evidence="8" id="KW-0349">Heme</keyword>
<dbReference type="EMBL" id="CP097966">
    <property type="protein sequence ID" value="URQ63526.1"/>
    <property type="molecule type" value="Genomic_DNA"/>
</dbReference>
<name>A0A9Q8X4I9_9GAMM</name>
<dbReference type="AlphaFoldDB" id="A0A9Q8X4I9"/>
<proteinExistence type="predicted"/>
<comment type="cofactor">
    <cofactor evidence="1">
        <name>heme</name>
        <dbReference type="ChEBI" id="CHEBI:30413"/>
    </cofactor>
</comment>
<evidence type="ECO:0000256" key="8">
    <source>
        <dbReference type="ARBA" id="ARBA00022617"/>
    </source>
</evidence>
<dbReference type="InterPro" id="IPR014312">
    <property type="entry name" value="Succ_DH_anchor"/>
</dbReference>
<dbReference type="InterPro" id="IPR000701">
    <property type="entry name" value="SuccDH_FuR_B_TM-su"/>
</dbReference>